<organism evidence="1">
    <name type="scientific">Rhizophora mucronata</name>
    <name type="common">Asiatic mangrove</name>
    <dbReference type="NCBI Taxonomy" id="61149"/>
    <lineage>
        <taxon>Eukaryota</taxon>
        <taxon>Viridiplantae</taxon>
        <taxon>Streptophyta</taxon>
        <taxon>Embryophyta</taxon>
        <taxon>Tracheophyta</taxon>
        <taxon>Spermatophyta</taxon>
        <taxon>Magnoliopsida</taxon>
        <taxon>eudicotyledons</taxon>
        <taxon>Gunneridae</taxon>
        <taxon>Pentapetalae</taxon>
        <taxon>rosids</taxon>
        <taxon>fabids</taxon>
        <taxon>Malpighiales</taxon>
        <taxon>Rhizophoraceae</taxon>
        <taxon>Rhizophora</taxon>
    </lineage>
</organism>
<dbReference type="AlphaFoldDB" id="A0A2P2N1Z4"/>
<accession>A0A2P2N1Z4</accession>
<evidence type="ECO:0000313" key="1">
    <source>
        <dbReference type="EMBL" id="MBX36494.1"/>
    </source>
</evidence>
<sequence length="47" mass="5333">MVKLLVDKVVTMADAERAVRVELRNSPQSLHPLWWCGCFNDCSSQAQ</sequence>
<protein>
    <submittedName>
        <fullName evidence="1">Uncharacterized protein</fullName>
    </submittedName>
</protein>
<dbReference type="EMBL" id="GGEC01056010">
    <property type="protein sequence ID" value="MBX36494.1"/>
    <property type="molecule type" value="Transcribed_RNA"/>
</dbReference>
<reference evidence="1" key="1">
    <citation type="submission" date="2018-02" db="EMBL/GenBank/DDBJ databases">
        <title>Rhizophora mucronata_Transcriptome.</title>
        <authorList>
            <person name="Meera S.P."/>
            <person name="Sreeshan A."/>
            <person name="Augustine A."/>
        </authorList>
    </citation>
    <scope>NUCLEOTIDE SEQUENCE</scope>
    <source>
        <tissue evidence="1">Leaf</tissue>
    </source>
</reference>
<name>A0A2P2N1Z4_RHIMU</name>
<proteinExistence type="predicted"/>